<name>A0A803JVP2_XENTR</name>
<dbReference type="InterPro" id="IPR053729">
    <property type="entry name" value="MAD2L1BP_domain_sf"/>
</dbReference>
<reference evidence="1" key="1">
    <citation type="journal article" date="2010" name="Science">
        <title>The genome of the Western clawed frog Xenopus tropicalis.</title>
        <authorList>
            <person name="Hellsten U."/>
            <person name="Harland R.M."/>
            <person name="Gilchrist M.J."/>
            <person name="Hendrix D."/>
            <person name="Jurka J."/>
            <person name="Kapitonov V."/>
            <person name="Ovcharenko I."/>
            <person name="Putnam N.H."/>
            <person name="Shu S."/>
            <person name="Taher L."/>
            <person name="Blitz I.L."/>
            <person name="Blumberg B."/>
            <person name="Dichmann D.S."/>
            <person name="Dubchak I."/>
            <person name="Amaya E."/>
            <person name="Detter J.C."/>
            <person name="Fletcher R."/>
            <person name="Gerhard D.S."/>
            <person name="Goodstein D."/>
            <person name="Graves T."/>
            <person name="Grigoriev I.V."/>
            <person name="Grimwood J."/>
            <person name="Kawashima T."/>
            <person name="Lindquist E."/>
            <person name="Lucas S.M."/>
            <person name="Mead P.E."/>
            <person name="Mitros T."/>
            <person name="Ogino H."/>
            <person name="Ohta Y."/>
            <person name="Poliakov A.V."/>
            <person name="Pollet N."/>
            <person name="Robert J."/>
            <person name="Salamov A."/>
            <person name="Sater A.K."/>
            <person name="Schmutz J."/>
            <person name="Terry A."/>
            <person name="Vize P.D."/>
            <person name="Warren W.C."/>
            <person name="Wells D."/>
            <person name="Wills A."/>
            <person name="Wilson R.K."/>
            <person name="Zimmerman L.B."/>
            <person name="Zorn A.M."/>
            <person name="Grainger R."/>
            <person name="Grammer T."/>
            <person name="Khokha M.K."/>
            <person name="Richardson P.M."/>
            <person name="Rokhsar D.S."/>
        </authorList>
    </citation>
    <scope>NUCLEOTIDE SEQUENCE [LARGE SCALE GENOMIC DNA]</scope>
    <source>
        <strain evidence="1">Nigerian</strain>
    </source>
</reference>
<dbReference type="GO" id="GO:0005634">
    <property type="term" value="C:nucleus"/>
    <property type="evidence" value="ECO:0007669"/>
    <property type="project" value="InterPro"/>
</dbReference>
<proteinExistence type="predicted"/>
<evidence type="ECO:0008006" key="2">
    <source>
        <dbReference type="Google" id="ProtNLM"/>
    </source>
</evidence>
<dbReference type="PANTHER" id="PTHR15681:SF1">
    <property type="entry name" value="MAD2L1-BINDING PROTEIN"/>
    <property type="match status" value="1"/>
</dbReference>
<evidence type="ECO:0000313" key="1">
    <source>
        <dbReference type="Ensembl" id="ENSXETP00000112097"/>
    </source>
</evidence>
<dbReference type="InterPro" id="IPR009511">
    <property type="entry name" value="MAD1/Cdc20-bound-Mad2-bd"/>
</dbReference>
<accession>A0A803JVP2</accession>
<protein>
    <recommendedName>
        <fullName evidence="2">MAD2L1-binding protein</fullName>
    </recommendedName>
</protein>
<dbReference type="AlphaFoldDB" id="A0A803JVP2"/>
<dbReference type="PANTHER" id="PTHR15681">
    <property type="entry name" value="MAD2L1-BINDING PROTEIN"/>
    <property type="match status" value="1"/>
</dbReference>
<dbReference type="FunCoup" id="A0A803JVP2">
    <property type="interactions" value="3195"/>
</dbReference>
<dbReference type="Ensembl" id="ENSXETT00000120910">
    <property type="protein sequence ID" value="ENSXETP00000112097"/>
    <property type="gene ID" value="ENSXETG00000048874"/>
</dbReference>
<dbReference type="Gene3D" id="3.30.900.20">
    <property type="match status" value="1"/>
</dbReference>
<dbReference type="Pfam" id="PF06581">
    <property type="entry name" value="p31comet"/>
    <property type="match status" value="1"/>
</dbReference>
<sequence>MGYCLVLLNERMAQCGQDPPPRRAQGRLLSSQRRCSQEDLTVSVVFPGLVTRESCCRFTCELLKHILHQRHQLPLPYEQLLGFSGKAQGSEDAAKKRSWTEELGNRQCKQTLSDLEELLGQLETLFAITPVPRVLLLLGGNPVNPKELYDIDMAGVSVGNGEQSLGTRPCLRQLFHALFLADPFSDLRATSVLSLVVMVQGQRQCGTDWFKPKLNYKVPSRGHTLTVRLACTDSPAPEPTSGDYIWFQAPVTVKGFQN</sequence>
<dbReference type="GeneTree" id="ENSGT00390000003812"/>
<reference evidence="1" key="2">
    <citation type="submission" date="2021-03" db="UniProtKB">
        <authorList>
            <consortium name="Ensembl"/>
        </authorList>
    </citation>
    <scope>IDENTIFICATION</scope>
</reference>
<dbReference type="InParanoid" id="A0A803JVP2"/>
<organism evidence="1">
    <name type="scientific">Xenopus tropicalis</name>
    <name type="common">Western clawed frog</name>
    <name type="synonym">Silurana tropicalis</name>
    <dbReference type="NCBI Taxonomy" id="8364"/>
    <lineage>
        <taxon>Eukaryota</taxon>
        <taxon>Metazoa</taxon>
        <taxon>Chordata</taxon>
        <taxon>Craniata</taxon>
        <taxon>Vertebrata</taxon>
        <taxon>Euteleostomi</taxon>
        <taxon>Amphibia</taxon>
        <taxon>Batrachia</taxon>
        <taxon>Anura</taxon>
        <taxon>Pipoidea</taxon>
        <taxon>Pipidae</taxon>
        <taxon>Xenopodinae</taxon>
        <taxon>Xenopus</taxon>
        <taxon>Silurana</taxon>
    </lineage>
</organism>
<dbReference type="GO" id="GO:0007096">
    <property type="term" value="P:regulation of exit from mitosis"/>
    <property type="evidence" value="ECO:0007669"/>
    <property type="project" value="InterPro"/>
</dbReference>